<dbReference type="PANTHER" id="PTHR30160:SF7">
    <property type="entry name" value="ADP-HEPTOSE--LPS HEPTOSYLTRANSFERASE 2"/>
    <property type="match status" value="1"/>
</dbReference>
<dbReference type="InterPro" id="IPR002201">
    <property type="entry name" value="Glyco_trans_9"/>
</dbReference>
<dbReference type="Gene3D" id="3.40.50.2000">
    <property type="entry name" value="Glycogen Phosphorylase B"/>
    <property type="match status" value="2"/>
</dbReference>
<dbReference type="GO" id="GO:0005829">
    <property type="term" value="C:cytosol"/>
    <property type="evidence" value="ECO:0007669"/>
    <property type="project" value="TreeGrafter"/>
</dbReference>
<dbReference type="InterPro" id="IPR051199">
    <property type="entry name" value="LPS_LOS_Heptosyltrfase"/>
</dbReference>
<dbReference type="InterPro" id="IPR011910">
    <property type="entry name" value="RfaF"/>
</dbReference>
<evidence type="ECO:0000256" key="3">
    <source>
        <dbReference type="ARBA" id="ARBA00043995"/>
    </source>
</evidence>
<dbReference type="GO" id="GO:0008713">
    <property type="term" value="F:ADP-heptose-lipopolysaccharide heptosyltransferase activity"/>
    <property type="evidence" value="ECO:0007669"/>
    <property type="project" value="UniProtKB-EC"/>
</dbReference>
<reference evidence="6" key="1">
    <citation type="submission" date="2018-05" db="EMBL/GenBank/DDBJ databases">
        <authorList>
            <person name="Lanie J.A."/>
            <person name="Ng W.-L."/>
            <person name="Kazmierczak K.M."/>
            <person name="Andrzejewski T.M."/>
            <person name="Davidsen T.M."/>
            <person name="Wayne K.J."/>
            <person name="Tettelin H."/>
            <person name="Glass J.I."/>
            <person name="Rusch D."/>
            <person name="Podicherti R."/>
            <person name="Tsui H.-C.T."/>
            <person name="Winkler M.E."/>
        </authorList>
    </citation>
    <scope>NUCLEOTIDE SEQUENCE</scope>
</reference>
<organism evidence="6">
    <name type="scientific">marine metagenome</name>
    <dbReference type="NCBI Taxonomy" id="408172"/>
    <lineage>
        <taxon>unclassified sequences</taxon>
        <taxon>metagenomes</taxon>
        <taxon>ecological metagenomes</taxon>
    </lineage>
</organism>
<keyword evidence="1" id="KW-0328">Glycosyltransferase</keyword>
<comment type="similarity">
    <text evidence="3">Belongs to the glycosyltransferase 9 family.</text>
</comment>
<evidence type="ECO:0000256" key="5">
    <source>
        <dbReference type="ARBA" id="ARBA00047503"/>
    </source>
</evidence>
<keyword evidence="2" id="KW-0808">Transferase</keyword>
<name>A0A382PJW4_9ZZZZ</name>
<dbReference type="SUPFAM" id="SSF53756">
    <property type="entry name" value="UDP-Glycosyltransferase/glycogen phosphorylase"/>
    <property type="match status" value="1"/>
</dbReference>
<dbReference type="Pfam" id="PF01075">
    <property type="entry name" value="Glyco_transf_9"/>
    <property type="match status" value="1"/>
</dbReference>
<gene>
    <name evidence="6" type="ORF">METZ01_LOCUS326543</name>
</gene>
<protein>
    <recommendedName>
        <fullName evidence="4">lipopolysaccharide heptosyltransferase II</fullName>
        <ecNumber evidence="4">2.4.99.24</ecNumber>
    </recommendedName>
</protein>
<feature type="non-terminal residue" evidence="6">
    <location>
        <position position="1"/>
    </location>
</feature>
<dbReference type="CDD" id="cd03789">
    <property type="entry name" value="GT9_LPS_heptosyltransferase"/>
    <property type="match status" value="1"/>
</dbReference>
<dbReference type="AlphaFoldDB" id="A0A382PJW4"/>
<dbReference type="PANTHER" id="PTHR30160">
    <property type="entry name" value="TETRAACYLDISACCHARIDE 4'-KINASE-RELATED"/>
    <property type="match status" value="1"/>
</dbReference>
<dbReference type="NCBIfam" id="TIGR02195">
    <property type="entry name" value="heptsyl_trn_II"/>
    <property type="match status" value="1"/>
</dbReference>
<comment type="catalytic activity">
    <reaction evidence="5">
        <text>an L-alpha-D-Hep-(1-&gt;5)-[alpha-Kdo-(2-&gt;4)]-alpha-Kdo-(2-&gt;6)-lipid A + ADP-L-glycero-beta-D-manno-heptose = an L-alpha-D-Hep-(1-&gt;3)-L-alpha-D-Hep-(1-&gt;5)-[alpha-Kdo-(2-&gt;4)]-alpha-Kdo-(2-&gt;6)-lipid A + ADP + H(+)</text>
        <dbReference type="Rhea" id="RHEA:74071"/>
        <dbReference type="ChEBI" id="CHEBI:15378"/>
        <dbReference type="ChEBI" id="CHEBI:61506"/>
        <dbReference type="ChEBI" id="CHEBI:193068"/>
        <dbReference type="ChEBI" id="CHEBI:193069"/>
        <dbReference type="ChEBI" id="CHEBI:456216"/>
        <dbReference type="EC" id="2.4.99.24"/>
    </reaction>
</comment>
<evidence type="ECO:0000256" key="4">
    <source>
        <dbReference type="ARBA" id="ARBA00044042"/>
    </source>
</evidence>
<evidence type="ECO:0000256" key="1">
    <source>
        <dbReference type="ARBA" id="ARBA00022676"/>
    </source>
</evidence>
<proteinExistence type="inferred from homology"/>
<dbReference type="EMBL" id="UINC01107940">
    <property type="protein sequence ID" value="SVC73689.1"/>
    <property type="molecule type" value="Genomic_DNA"/>
</dbReference>
<evidence type="ECO:0000313" key="6">
    <source>
        <dbReference type="EMBL" id="SVC73689.1"/>
    </source>
</evidence>
<evidence type="ECO:0000256" key="2">
    <source>
        <dbReference type="ARBA" id="ARBA00022679"/>
    </source>
</evidence>
<dbReference type="GO" id="GO:0009244">
    <property type="term" value="P:lipopolysaccharide core region biosynthetic process"/>
    <property type="evidence" value="ECO:0007669"/>
    <property type="project" value="TreeGrafter"/>
</dbReference>
<dbReference type="EC" id="2.4.99.24" evidence="4"/>
<accession>A0A382PJW4</accession>
<sequence>TPAIENLTGHFNEPEITLIGSGISIEILKNHPYVVKTYILNKNYKELYKTTNELSYFDVFISFRSSIRSRFMKFFVSSEKKYQFFHNNYQNRHQVEKYNDFINDSLNTNYPAGQLNFHWKSSLPNKHLTLGIHPGSSFGSAKRWYPKEFAKVAINLSNQYDIIIFGDSKETQIANDIEKLLIEGGVKNYQNLSGNTSISELTSLISKLDLFITCDSGPMHLAATFQVPTVTIFGPTKDSETSQWMNQNSVIVKKNLNCQPCMQRRCPLKHHQCMSMIKAEDVSNAIYNLDLKDEK</sequence>